<dbReference type="EMBL" id="CP003065">
    <property type="protein sequence ID" value="AEV66851.1"/>
    <property type="molecule type" value="Genomic_DNA"/>
</dbReference>
<accession>G8LZI8</accession>
<dbReference type="RefSeq" id="WP_014253489.1">
    <property type="nucleotide sequence ID" value="NC_016627.1"/>
</dbReference>
<reference evidence="2" key="1">
    <citation type="submission" date="2011-12" db="EMBL/GenBank/DDBJ databases">
        <title>Complete sequence of Clostridium clariflavum DSM 19732.</title>
        <authorList>
            <consortium name="US DOE Joint Genome Institute"/>
            <person name="Lucas S."/>
            <person name="Han J."/>
            <person name="Lapidus A."/>
            <person name="Cheng J.-F."/>
            <person name="Goodwin L."/>
            <person name="Pitluck S."/>
            <person name="Peters L."/>
            <person name="Teshima H."/>
            <person name="Detter J.C."/>
            <person name="Han C."/>
            <person name="Tapia R."/>
            <person name="Land M."/>
            <person name="Hauser L."/>
            <person name="Kyrpides N."/>
            <person name="Ivanova N."/>
            <person name="Pagani I."/>
            <person name="Kitzmiller T."/>
            <person name="Lynd L."/>
            <person name="Izquierdo J."/>
            <person name="Woyke T."/>
        </authorList>
    </citation>
    <scope>NUCLEOTIDE SEQUENCE [LARGE SCALE GENOMIC DNA]</scope>
    <source>
        <strain evidence="2">DSM 19732 / NBRC 101661 / EBR45</strain>
    </source>
</reference>
<reference evidence="1 2" key="2">
    <citation type="journal article" date="2012" name="Stand. Genomic Sci.">
        <title>Complete Genome Sequence of Clostridium clariflavum DSM 19732.</title>
        <authorList>
            <person name="Izquierdo J.A."/>
            <person name="Goodwin L."/>
            <person name="Davenport K.W."/>
            <person name="Teshima H."/>
            <person name="Bruce D."/>
            <person name="Detter C."/>
            <person name="Tapia R."/>
            <person name="Han S."/>
            <person name="Land M."/>
            <person name="Hauser L."/>
            <person name="Jeffries C.D."/>
            <person name="Han J."/>
            <person name="Pitluck S."/>
            <person name="Nolan M."/>
            <person name="Chen A."/>
            <person name="Huntemann M."/>
            <person name="Mavromatis K."/>
            <person name="Mikhailova N."/>
            <person name="Liolios K."/>
            <person name="Woyke T."/>
            <person name="Lynd L.R."/>
        </authorList>
    </citation>
    <scope>NUCLEOTIDE SEQUENCE [LARGE SCALE GENOMIC DNA]</scope>
    <source>
        <strain evidence="2">DSM 19732 / NBRC 101661 / EBR45</strain>
    </source>
</reference>
<sequence>MFNMELKAIVPLDAIKKDIYDFKDYDDELDDGRSIIKDICEIFADTGKILFSVSGFGDENWAVDCSFDLPVIIEQLPEIIRKINNNDYNFVLDFYEQGIEREIEFIDGVQFVKLICKSRNDWSPQPSEIEMSKKDICTIFMRLYESFLSLSEVLCRDLINHHLFREWMNI</sequence>
<protein>
    <submittedName>
        <fullName evidence="1">Uncharacterized protein</fullName>
    </submittedName>
</protein>
<dbReference type="Proteomes" id="UP000005435">
    <property type="component" value="Chromosome"/>
</dbReference>
<keyword evidence="2" id="KW-1185">Reference proteome</keyword>
<dbReference type="HOGENOM" id="CLU_138410_0_0_9"/>
<gene>
    <name evidence="1" type="ordered locus">Clocl_0097</name>
</gene>
<dbReference type="STRING" id="720554.Clocl_0097"/>
<evidence type="ECO:0000313" key="1">
    <source>
        <dbReference type="EMBL" id="AEV66851.1"/>
    </source>
</evidence>
<dbReference type="AlphaFoldDB" id="G8LZI8"/>
<evidence type="ECO:0000313" key="2">
    <source>
        <dbReference type="Proteomes" id="UP000005435"/>
    </source>
</evidence>
<dbReference type="OrthoDB" id="3436396at2"/>
<organism evidence="1 2">
    <name type="scientific">Acetivibrio clariflavus (strain DSM 19732 / NBRC 101661 / EBR45)</name>
    <name type="common">Clostridium clariflavum</name>
    <dbReference type="NCBI Taxonomy" id="720554"/>
    <lineage>
        <taxon>Bacteria</taxon>
        <taxon>Bacillati</taxon>
        <taxon>Bacillota</taxon>
        <taxon>Clostridia</taxon>
        <taxon>Eubacteriales</taxon>
        <taxon>Oscillospiraceae</taxon>
        <taxon>Acetivibrio</taxon>
    </lineage>
</organism>
<name>G8LZI8_ACECE</name>
<proteinExistence type="predicted"/>
<dbReference type="KEGG" id="ccl:Clocl_0097"/>
<dbReference type="eggNOG" id="ENOG5034A1N">
    <property type="taxonomic scope" value="Bacteria"/>
</dbReference>